<protein>
    <submittedName>
        <fullName evidence="2">Putative ribosomally synthesized peptide</fullName>
    </submittedName>
</protein>
<reference evidence="2 3" key="1">
    <citation type="submission" date="2018-07" db="EMBL/GenBank/DDBJ databases">
        <title>Genomic Encyclopedia of Type Strains, Phase III (KMG-III): the genomes of soil and plant-associated and newly described type strains.</title>
        <authorList>
            <person name="Whitman W."/>
        </authorList>
    </citation>
    <scope>NUCLEOTIDE SEQUENCE [LARGE SCALE GENOMIC DNA]</scope>
    <source>
        <strain evidence="2 3">CECT 7287</strain>
    </source>
</reference>
<keyword evidence="3" id="KW-1185">Reference proteome</keyword>
<dbReference type="GO" id="GO:0003824">
    <property type="term" value="F:catalytic activity"/>
    <property type="evidence" value="ECO:0007669"/>
    <property type="project" value="InterPro"/>
</dbReference>
<gene>
    <name evidence="2" type="ORF">DFP98_104132</name>
</gene>
<dbReference type="AlphaFoldDB" id="A0A3D9KH02"/>
<dbReference type="InterPro" id="IPR036648">
    <property type="entry name" value="CN_Hdrase_a/SCN_Hdrase_g_sf"/>
</dbReference>
<dbReference type="InterPro" id="IPR022513">
    <property type="entry name" value="TOMM_pelo"/>
</dbReference>
<dbReference type="OrthoDB" id="1809698at2"/>
<organism evidence="2 3">
    <name type="scientific">Cohnella phaseoli</name>
    <dbReference type="NCBI Taxonomy" id="456490"/>
    <lineage>
        <taxon>Bacteria</taxon>
        <taxon>Bacillati</taxon>
        <taxon>Bacillota</taxon>
        <taxon>Bacilli</taxon>
        <taxon>Bacillales</taxon>
        <taxon>Paenibacillaceae</taxon>
        <taxon>Cohnella</taxon>
    </lineage>
</organism>
<evidence type="ECO:0000313" key="3">
    <source>
        <dbReference type="Proteomes" id="UP000256977"/>
    </source>
</evidence>
<feature type="region of interest" description="Disordered" evidence="1">
    <location>
        <begin position="96"/>
        <end position="130"/>
    </location>
</feature>
<comment type="caution">
    <text evidence="2">The sequence shown here is derived from an EMBL/GenBank/DDBJ whole genome shotgun (WGS) entry which is preliminary data.</text>
</comment>
<accession>A0A3D9KH02</accession>
<dbReference type="GO" id="GO:0046914">
    <property type="term" value="F:transition metal ion binding"/>
    <property type="evidence" value="ECO:0007669"/>
    <property type="project" value="InterPro"/>
</dbReference>
<dbReference type="Gene3D" id="3.90.330.10">
    <property type="entry name" value="Nitrile hydratase alpha /Thiocyanate hydrolase gamma"/>
    <property type="match status" value="1"/>
</dbReference>
<proteinExistence type="predicted"/>
<feature type="compositionally biased region" description="Polar residues" evidence="1">
    <location>
        <begin position="111"/>
        <end position="122"/>
    </location>
</feature>
<dbReference type="Proteomes" id="UP000256977">
    <property type="component" value="Unassembled WGS sequence"/>
</dbReference>
<name>A0A3D9KH02_9BACL</name>
<dbReference type="RefSeq" id="WP_116059851.1">
    <property type="nucleotide sequence ID" value="NZ_QRDZ01000004.1"/>
</dbReference>
<dbReference type="EMBL" id="QRDZ01000004">
    <property type="protein sequence ID" value="RED85427.1"/>
    <property type="molecule type" value="Genomic_DNA"/>
</dbReference>
<sequence>MSWTQQSFAAAVRQVVHKATSDTAFREQVLKDIHTAVKEVSGREVPQDFKINVVDGTGYHLTVVLPAFNPSGELSDQELEEVAGGVVIGGVDYGKGSATSPKFDWPRTPENESMLNGQQSGGTIRPKPTI</sequence>
<dbReference type="NCBIfam" id="TIGR03793">
    <property type="entry name" value="leader_NHLP"/>
    <property type="match status" value="1"/>
</dbReference>
<dbReference type="SUPFAM" id="SSF56209">
    <property type="entry name" value="Nitrile hydratase alpha chain"/>
    <property type="match status" value="1"/>
</dbReference>
<evidence type="ECO:0000313" key="2">
    <source>
        <dbReference type="EMBL" id="RED85427.1"/>
    </source>
</evidence>
<evidence type="ECO:0000256" key="1">
    <source>
        <dbReference type="SAM" id="MobiDB-lite"/>
    </source>
</evidence>